<dbReference type="InterPro" id="IPR002780">
    <property type="entry name" value="Hyd_form_HypD"/>
</dbReference>
<dbReference type="KEGG" id="apo:Arcpr_0310"/>
<dbReference type="PANTHER" id="PTHR30149">
    <property type="entry name" value="HYDROGENASE PROTEIN ASSEMBLY PROTEIN HYPD"/>
    <property type="match status" value="1"/>
</dbReference>
<dbReference type="Proteomes" id="UP000001901">
    <property type="component" value="Chromosome"/>
</dbReference>
<dbReference type="Gene3D" id="6.10.20.100">
    <property type="match status" value="1"/>
</dbReference>
<dbReference type="EMBL" id="CP001857">
    <property type="protein sequence ID" value="ADB57380.1"/>
    <property type="molecule type" value="Genomic_DNA"/>
</dbReference>
<dbReference type="PANTHER" id="PTHR30149:SF0">
    <property type="entry name" value="HYDROGENASE MATURATION FACTOR HYPD"/>
    <property type="match status" value="1"/>
</dbReference>
<dbReference type="GO" id="GO:0051604">
    <property type="term" value="P:protein maturation"/>
    <property type="evidence" value="ECO:0007669"/>
    <property type="project" value="TreeGrafter"/>
</dbReference>
<dbReference type="OrthoDB" id="372075at2157"/>
<gene>
    <name evidence="4" type="ordered locus">Arcpr_0310</name>
</gene>
<keyword evidence="3" id="KW-0408">Iron</keyword>
<dbReference type="Pfam" id="PF01924">
    <property type="entry name" value="HypD"/>
    <property type="match status" value="1"/>
</dbReference>
<dbReference type="eggNOG" id="arCOG04428">
    <property type="taxonomic scope" value="Archaea"/>
</dbReference>
<protein>
    <submittedName>
        <fullName evidence="4">Hydrogenase expression/formation protein HypD</fullName>
    </submittedName>
</protein>
<dbReference type="AlphaFoldDB" id="D2RGF5"/>
<keyword evidence="5" id="KW-1185">Reference proteome</keyword>
<dbReference type="NCBIfam" id="TIGR00075">
    <property type="entry name" value="hypD"/>
    <property type="match status" value="1"/>
</dbReference>
<evidence type="ECO:0000313" key="5">
    <source>
        <dbReference type="Proteomes" id="UP000001901"/>
    </source>
</evidence>
<dbReference type="RefSeq" id="WP_012939716.1">
    <property type="nucleotide sequence ID" value="NC_013741.1"/>
</dbReference>
<sequence length="357" mass="40411">MLKLKDRKRAIKGLAEELKGLMEGEETITIMHLCGTHEDTVTRYNLRSLLPENLKVVPGPGCPVCITPDTDLQRAFHLLEKENVILTTFGDMARVPFEGKSFFYYKSKGYDVRIVYSVFDALEIAKTTDKPVVFFAIGFETTMPSTAVAVLDGVENFYVLSAHRFFIPAMEHLLSFDDVRIDGFICPGHVSTIVGVKAYEHIKVPQVIAGFEPEDVLLALCMLVKAIKNGENCLLNEYTRAVRYEGNVKAQKVMNEVFDRDDWEWRGLGVVRNSGAPLKKRYEDFDALKVFEDAFKDFEPREDKKKRLCRCGDVLRGVATPLDCSLFMKACTPKNPIGACMVSFEGTCNIWARYWRG</sequence>
<dbReference type="GeneID" id="8738963"/>
<dbReference type="InterPro" id="IPR042244">
    <property type="entry name" value="HypD_2_sf"/>
</dbReference>
<dbReference type="GO" id="GO:0051539">
    <property type="term" value="F:4 iron, 4 sulfur cluster binding"/>
    <property type="evidence" value="ECO:0007669"/>
    <property type="project" value="TreeGrafter"/>
</dbReference>
<dbReference type="Gene3D" id="3.40.50.11740">
    <property type="entry name" value="HypD, alpha/beta domain 2"/>
    <property type="match status" value="2"/>
</dbReference>
<dbReference type="PaxDb" id="572546-Arcpr_0310"/>
<dbReference type="GO" id="GO:0070025">
    <property type="term" value="F:carbon monoxide binding"/>
    <property type="evidence" value="ECO:0007669"/>
    <property type="project" value="TreeGrafter"/>
</dbReference>
<name>D2RGF5_ARCPA</name>
<dbReference type="PIRSF" id="PIRSF005622">
    <property type="entry name" value="Hydrgn_mat_hypD"/>
    <property type="match status" value="1"/>
</dbReference>
<evidence type="ECO:0000256" key="3">
    <source>
        <dbReference type="ARBA" id="ARBA00023004"/>
    </source>
</evidence>
<accession>D2RGF5</accession>
<dbReference type="InterPro" id="IPR042243">
    <property type="entry name" value="HypD_1"/>
</dbReference>
<organism evidence="4 5">
    <name type="scientific">Archaeoglobus profundus (strain DSM 5631 / JCM 9629 / NBRC 100127 / Av18)</name>
    <dbReference type="NCBI Taxonomy" id="572546"/>
    <lineage>
        <taxon>Archaea</taxon>
        <taxon>Methanobacteriati</taxon>
        <taxon>Methanobacteriota</taxon>
        <taxon>Archaeoglobi</taxon>
        <taxon>Archaeoglobales</taxon>
        <taxon>Archaeoglobaceae</taxon>
        <taxon>Archaeoglobus</taxon>
    </lineage>
</organism>
<dbReference type="STRING" id="572546.Arcpr_0310"/>
<dbReference type="GO" id="GO:0005506">
    <property type="term" value="F:iron ion binding"/>
    <property type="evidence" value="ECO:0007669"/>
    <property type="project" value="TreeGrafter"/>
</dbReference>
<proteinExistence type="inferred from homology"/>
<reference evidence="4 5" key="1">
    <citation type="journal article" date="2010" name="Stand. Genomic Sci.">
        <title>Complete genome sequence of Archaeoglobus profundus type strain (AV18).</title>
        <authorList>
            <person name="von Jan M."/>
            <person name="Lapidus A."/>
            <person name="Del Rio T.G."/>
            <person name="Copeland A."/>
            <person name="Tice H."/>
            <person name="Cheng J.F."/>
            <person name="Lucas S."/>
            <person name="Chen F."/>
            <person name="Nolan M."/>
            <person name="Goodwin L."/>
            <person name="Han C."/>
            <person name="Pitluck S."/>
            <person name="Liolios K."/>
            <person name="Ivanova N."/>
            <person name="Mavromatis K."/>
            <person name="Ovchinnikova G."/>
            <person name="Chertkov O."/>
            <person name="Pati A."/>
            <person name="Chen A."/>
            <person name="Palaniappan K."/>
            <person name="Land M."/>
            <person name="Hauser L."/>
            <person name="Chang Y.J."/>
            <person name="Jeffries C.D."/>
            <person name="Saunders E."/>
            <person name="Brettin T."/>
            <person name="Detter J.C."/>
            <person name="Chain P."/>
            <person name="Eichinger K."/>
            <person name="Huber H."/>
            <person name="Spring S."/>
            <person name="Rohde M."/>
            <person name="Goker M."/>
            <person name="Wirth R."/>
            <person name="Woyke T."/>
            <person name="Bristow J."/>
            <person name="Eisen J.A."/>
            <person name="Markowitz V."/>
            <person name="Hugenholtz P."/>
            <person name="Kyrpides N.C."/>
            <person name="Klenk H.P."/>
        </authorList>
    </citation>
    <scope>NUCLEOTIDE SEQUENCE [LARGE SCALE GENOMIC DNA]</scope>
    <source>
        <strain evidence="5">DSM 5631 / JCM 9629 / NBRC 100127 / Av18</strain>
    </source>
</reference>
<keyword evidence="2" id="KW-0479">Metal-binding</keyword>
<evidence type="ECO:0000313" key="4">
    <source>
        <dbReference type="EMBL" id="ADB57380.1"/>
    </source>
</evidence>
<evidence type="ECO:0000256" key="2">
    <source>
        <dbReference type="ARBA" id="ARBA00022723"/>
    </source>
</evidence>
<comment type="similarity">
    <text evidence="1">Belongs to the HypD family.</text>
</comment>
<dbReference type="HOGENOM" id="CLU_048562_1_0_2"/>
<evidence type="ECO:0000256" key="1">
    <source>
        <dbReference type="ARBA" id="ARBA00007888"/>
    </source>
</evidence>